<protein>
    <submittedName>
        <fullName evidence="2">Uncharacterized protein</fullName>
    </submittedName>
</protein>
<dbReference type="eggNOG" id="ENOG5031KPU">
    <property type="taxonomic scope" value="Bacteria"/>
</dbReference>
<dbReference type="Proteomes" id="UP000013304">
    <property type="component" value="Chromosome"/>
</dbReference>
<reference evidence="2 3" key="1">
    <citation type="submission" date="2013-04" db="EMBL/GenBank/DDBJ databases">
        <title>Complete genome sequence of Streptomyces fulvissimus.</title>
        <authorList>
            <person name="Myronovskyi M."/>
            <person name="Tokovenko B."/>
            <person name="Manderscheid N."/>
            <person name="Petzke L."/>
            <person name="Luzhetskyy A."/>
        </authorList>
    </citation>
    <scope>NUCLEOTIDE SEQUENCE [LARGE SCALE GENOMIC DNA]</scope>
    <source>
        <strain evidence="2 3">DSM 40593</strain>
    </source>
</reference>
<dbReference type="KEGG" id="sfi:SFUL_3719"/>
<name>N0D084_STRMI</name>
<feature type="region of interest" description="Disordered" evidence="1">
    <location>
        <begin position="1"/>
        <end position="21"/>
    </location>
</feature>
<sequence length="122" mass="13489">MPPPAHPPATQKRESTMAPKVNRKRYNLADVHAQFAEAVGGEEVEFDAEGGTYTFPHPVFAEEEWATKVDAAENAAEKGRALLGDEQYEKYKAAGNSDNDLGLLFMAVQQDSQGQIRKRPTR</sequence>
<dbReference type="EMBL" id="CP005080">
    <property type="protein sequence ID" value="AGK78637.1"/>
    <property type="molecule type" value="Genomic_DNA"/>
</dbReference>
<gene>
    <name evidence="2" type="ORF">SFUL_3719</name>
</gene>
<evidence type="ECO:0000256" key="1">
    <source>
        <dbReference type="SAM" id="MobiDB-lite"/>
    </source>
</evidence>
<dbReference type="AlphaFoldDB" id="N0D084"/>
<organism evidence="2 3">
    <name type="scientific">Streptomyces microflavus DSM 40593</name>
    <dbReference type="NCBI Taxonomy" id="1303692"/>
    <lineage>
        <taxon>Bacteria</taxon>
        <taxon>Bacillati</taxon>
        <taxon>Actinomycetota</taxon>
        <taxon>Actinomycetes</taxon>
        <taxon>Kitasatosporales</taxon>
        <taxon>Streptomycetaceae</taxon>
        <taxon>Streptomyces</taxon>
    </lineage>
</organism>
<dbReference type="PATRIC" id="fig|1303692.3.peg.3733"/>
<evidence type="ECO:0000313" key="3">
    <source>
        <dbReference type="Proteomes" id="UP000013304"/>
    </source>
</evidence>
<dbReference type="HOGENOM" id="CLU_1926456_0_0_11"/>
<proteinExistence type="predicted"/>
<evidence type="ECO:0000313" key="2">
    <source>
        <dbReference type="EMBL" id="AGK78637.1"/>
    </source>
</evidence>
<accession>N0D084</accession>